<dbReference type="AlphaFoldDB" id="A0A517MIA4"/>
<evidence type="ECO:0000313" key="1">
    <source>
        <dbReference type="EMBL" id="QDS94604.1"/>
    </source>
</evidence>
<name>A0A517MIA4_9BACT</name>
<protein>
    <submittedName>
        <fullName evidence="1">Uncharacterized protein</fullName>
    </submittedName>
</protein>
<sequence>MKTKIKTKTSSVKSSKIGLTVAMRVAGEDIARGDYVTILSEIIEIPSFLWSCSSVSLSVDEPVRSRYLPREKGEPHRVVAVCLPFVYAKRPKGSLIAFDTRQQQLARLDKTIGQQLWKQMKKRKK</sequence>
<dbReference type="EMBL" id="CP036262">
    <property type="protein sequence ID" value="QDS94604.1"/>
    <property type="molecule type" value="Genomic_DNA"/>
</dbReference>
<reference evidence="1 2" key="1">
    <citation type="submission" date="2019-02" db="EMBL/GenBank/DDBJ databases">
        <title>Deep-cultivation of Planctomycetes and their phenomic and genomic characterization uncovers novel biology.</title>
        <authorList>
            <person name="Wiegand S."/>
            <person name="Jogler M."/>
            <person name="Boedeker C."/>
            <person name="Pinto D."/>
            <person name="Vollmers J."/>
            <person name="Rivas-Marin E."/>
            <person name="Kohn T."/>
            <person name="Peeters S.H."/>
            <person name="Heuer A."/>
            <person name="Rast P."/>
            <person name="Oberbeckmann S."/>
            <person name="Bunk B."/>
            <person name="Jeske O."/>
            <person name="Meyerdierks A."/>
            <person name="Storesund J.E."/>
            <person name="Kallscheuer N."/>
            <person name="Luecker S."/>
            <person name="Lage O.M."/>
            <person name="Pohl T."/>
            <person name="Merkel B.J."/>
            <person name="Hornburger P."/>
            <person name="Mueller R.-W."/>
            <person name="Bruemmer F."/>
            <person name="Labrenz M."/>
            <person name="Spormann A.M."/>
            <person name="Op den Camp H."/>
            <person name="Overmann J."/>
            <person name="Amann R."/>
            <person name="Jetten M.S.M."/>
            <person name="Mascher T."/>
            <person name="Medema M.H."/>
            <person name="Devos D.P."/>
            <person name="Kaster A.-K."/>
            <person name="Ovreas L."/>
            <person name="Rohde M."/>
            <person name="Galperin M.Y."/>
            <person name="Jogler C."/>
        </authorList>
    </citation>
    <scope>NUCLEOTIDE SEQUENCE [LARGE SCALE GENOMIC DNA]</scope>
    <source>
        <strain evidence="1 2">FF011L</strain>
    </source>
</reference>
<dbReference type="KEGG" id="rml:FF011L_33830"/>
<evidence type="ECO:0000313" key="2">
    <source>
        <dbReference type="Proteomes" id="UP000320672"/>
    </source>
</evidence>
<accession>A0A517MIA4</accession>
<dbReference type="Proteomes" id="UP000320672">
    <property type="component" value="Chromosome"/>
</dbReference>
<gene>
    <name evidence="1" type="ORF">FF011L_33830</name>
</gene>
<keyword evidence="2" id="KW-1185">Reference proteome</keyword>
<dbReference type="RefSeq" id="WP_145352613.1">
    <property type="nucleotide sequence ID" value="NZ_CP036262.1"/>
</dbReference>
<proteinExistence type="predicted"/>
<organism evidence="1 2">
    <name type="scientific">Roseimaritima multifibrata</name>
    <dbReference type="NCBI Taxonomy" id="1930274"/>
    <lineage>
        <taxon>Bacteria</taxon>
        <taxon>Pseudomonadati</taxon>
        <taxon>Planctomycetota</taxon>
        <taxon>Planctomycetia</taxon>
        <taxon>Pirellulales</taxon>
        <taxon>Pirellulaceae</taxon>
        <taxon>Roseimaritima</taxon>
    </lineage>
</organism>
<dbReference type="OrthoDB" id="285613at2"/>